<sequence length="172" mass="19082">MLPASPLTAPAARRRRPGECRSPFVERLRYAFVEYTSQRRIILYFVSEANGCRSRLLTVNSQLLAASEEITTSEPLRGSVMHLLIAHFGSGVRSSAYRSCLPNSRHRDPDVACDLQSYLDLGTNSDPGRALDSIRVPIIVPILTSLTIVTVFDWNLESAFVSDGYIALLSRP</sequence>
<name>A0A4C1SGG2_EUMVA</name>
<dbReference type="AlphaFoldDB" id="A0A4C1SGG2"/>
<comment type="caution">
    <text evidence="1">The sequence shown here is derived from an EMBL/GenBank/DDBJ whole genome shotgun (WGS) entry which is preliminary data.</text>
</comment>
<proteinExistence type="predicted"/>
<protein>
    <submittedName>
        <fullName evidence="1">Uncharacterized protein</fullName>
    </submittedName>
</protein>
<gene>
    <name evidence="1" type="ORF">EVAR_827_1</name>
</gene>
<keyword evidence="2" id="KW-1185">Reference proteome</keyword>
<accession>A0A4C1SGG2</accession>
<organism evidence="1 2">
    <name type="scientific">Eumeta variegata</name>
    <name type="common">Bagworm moth</name>
    <name type="synonym">Eumeta japonica</name>
    <dbReference type="NCBI Taxonomy" id="151549"/>
    <lineage>
        <taxon>Eukaryota</taxon>
        <taxon>Metazoa</taxon>
        <taxon>Ecdysozoa</taxon>
        <taxon>Arthropoda</taxon>
        <taxon>Hexapoda</taxon>
        <taxon>Insecta</taxon>
        <taxon>Pterygota</taxon>
        <taxon>Neoptera</taxon>
        <taxon>Endopterygota</taxon>
        <taxon>Lepidoptera</taxon>
        <taxon>Glossata</taxon>
        <taxon>Ditrysia</taxon>
        <taxon>Tineoidea</taxon>
        <taxon>Psychidae</taxon>
        <taxon>Oiketicinae</taxon>
        <taxon>Eumeta</taxon>
    </lineage>
</organism>
<evidence type="ECO:0000313" key="2">
    <source>
        <dbReference type="Proteomes" id="UP000299102"/>
    </source>
</evidence>
<dbReference type="EMBL" id="BGZK01000005">
    <property type="protein sequence ID" value="GBP00200.1"/>
    <property type="molecule type" value="Genomic_DNA"/>
</dbReference>
<dbReference type="Proteomes" id="UP000299102">
    <property type="component" value="Unassembled WGS sequence"/>
</dbReference>
<evidence type="ECO:0000313" key="1">
    <source>
        <dbReference type="EMBL" id="GBP00200.1"/>
    </source>
</evidence>
<reference evidence="1 2" key="1">
    <citation type="journal article" date="2019" name="Commun. Biol.">
        <title>The bagworm genome reveals a unique fibroin gene that provides high tensile strength.</title>
        <authorList>
            <person name="Kono N."/>
            <person name="Nakamura H."/>
            <person name="Ohtoshi R."/>
            <person name="Tomita M."/>
            <person name="Numata K."/>
            <person name="Arakawa K."/>
        </authorList>
    </citation>
    <scope>NUCLEOTIDE SEQUENCE [LARGE SCALE GENOMIC DNA]</scope>
</reference>